<evidence type="ECO:0000256" key="4">
    <source>
        <dbReference type="ARBA" id="ARBA00022692"/>
    </source>
</evidence>
<dbReference type="InterPro" id="IPR035906">
    <property type="entry name" value="MetI-like_sf"/>
</dbReference>
<feature type="transmembrane region" description="Helical" evidence="7">
    <location>
        <begin position="101"/>
        <end position="121"/>
    </location>
</feature>
<name>A0ABV7DT55_9RHOB</name>
<evidence type="ECO:0000256" key="5">
    <source>
        <dbReference type="ARBA" id="ARBA00022989"/>
    </source>
</evidence>
<comment type="subcellular location">
    <subcellularLocation>
        <location evidence="1 7">Cell membrane</location>
        <topology evidence="1 7">Multi-pass membrane protein</topology>
    </subcellularLocation>
</comment>
<evidence type="ECO:0000259" key="8">
    <source>
        <dbReference type="PROSITE" id="PS50928"/>
    </source>
</evidence>
<dbReference type="SUPFAM" id="SSF161098">
    <property type="entry name" value="MetI-like"/>
    <property type="match status" value="1"/>
</dbReference>
<evidence type="ECO:0000256" key="6">
    <source>
        <dbReference type="ARBA" id="ARBA00023136"/>
    </source>
</evidence>
<dbReference type="Proteomes" id="UP001595445">
    <property type="component" value="Unassembled WGS sequence"/>
</dbReference>
<evidence type="ECO:0000256" key="2">
    <source>
        <dbReference type="ARBA" id="ARBA00022448"/>
    </source>
</evidence>
<keyword evidence="6 7" id="KW-0472">Membrane</keyword>
<dbReference type="PANTHER" id="PTHR30151">
    <property type="entry name" value="ALKANE SULFONATE ABC TRANSPORTER-RELATED, MEMBRANE SUBUNIT"/>
    <property type="match status" value="1"/>
</dbReference>
<proteinExistence type="inferred from homology"/>
<feature type="domain" description="ABC transmembrane type-1" evidence="8">
    <location>
        <begin position="63"/>
        <end position="243"/>
    </location>
</feature>
<dbReference type="CDD" id="cd06261">
    <property type="entry name" value="TM_PBP2"/>
    <property type="match status" value="1"/>
</dbReference>
<sequence length="259" mass="28265">MTDLGPTRRPSGILPVILSLAAFLGLWAIVAALVAEPVTMPGPLRVWTVLVDETASGRLLANTGVTLLRVIAAFVVAMGIGVALGLILGRSGRTDRWLNPWLVILVNMPALVVTVLCYIWIGLNEVAAVAAVVINKVPLVTVMVREGARALRPDLDDMARIFRMPPGARLRHVVLPQMAPYIAGAARAGLSLIWKIVLVVEFLGRSSGVGFQIHLNFSMFRVAHILAYAFAFILVMLVIEYLLLRPLERHASRWRQDGD</sequence>
<keyword evidence="2 7" id="KW-0813">Transport</keyword>
<protein>
    <submittedName>
        <fullName evidence="9">ABC transporter permease</fullName>
    </submittedName>
</protein>
<keyword evidence="5 7" id="KW-1133">Transmembrane helix</keyword>
<gene>
    <name evidence="9" type="ORF">ACFOD6_04485</name>
</gene>
<dbReference type="PANTHER" id="PTHR30151:SF38">
    <property type="entry name" value="ALIPHATIC SULFONATES TRANSPORT PERMEASE PROTEIN SSUC-RELATED"/>
    <property type="match status" value="1"/>
</dbReference>
<keyword evidence="3" id="KW-1003">Cell membrane</keyword>
<feature type="transmembrane region" description="Helical" evidence="7">
    <location>
        <begin position="223"/>
        <end position="244"/>
    </location>
</feature>
<evidence type="ECO:0000313" key="9">
    <source>
        <dbReference type="EMBL" id="MFC3085303.1"/>
    </source>
</evidence>
<evidence type="ECO:0000256" key="1">
    <source>
        <dbReference type="ARBA" id="ARBA00004651"/>
    </source>
</evidence>
<dbReference type="EMBL" id="JBHRSM010000009">
    <property type="protein sequence ID" value="MFC3085303.1"/>
    <property type="molecule type" value="Genomic_DNA"/>
</dbReference>
<dbReference type="Gene3D" id="1.10.3720.10">
    <property type="entry name" value="MetI-like"/>
    <property type="match status" value="1"/>
</dbReference>
<keyword evidence="4 7" id="KW-0812">Transmembrane</keyword>
<reference evidence="10" key="1">
    <citation type="journal article" date="2019" name="Int. J. Syst. Evol. Microbiol.">
        <title>The Global Catalogue of Microorganisms (GCM) 10K type strain sequencing project: providing services to taxonomists for standard genome sequencing and annotation.</title>
        <authorList>
            <consortium name="The Broad Institute Genomics Platform"/>
            <consortium name="The Broad Institute Genome Sequencing Center for Infectious Disease"/>
            <person name="Wu L."/>
            <person name="Ma J."/>
        </authorList>
    </citation>
    <scope>NUCLEOTIDE SEQUENCE [LARGE SCALE GENOMIC DNA]</scope>
    <source>
        <strain evidence="10">KCTC 62102</strain>
    </source>
</reference>
<keyword evidence="10" id="KW-1185">Reference proteome</keyword>
<dbReference type="InterPro" id="IPR000515">
    <property type="entry name" value="MetI-like"/>
</dbReference>
<evidence type="ECO:0000256" key="7">
    <source>
        <dbReference type="RuleBase" id="RU363032"/>
    </source>
</evidence>
<dbReference type="RefSeq" id="WP_354001351.1">
    <property type="nucleotide sequence ID" value="NZ_JAEACP010000026.1"/>
</dbReference>
<feature type="transmembrane region" description="Helical" evidence="7">
    <location>
        <begin position="12"/>
        <end position="35"/>
    </location>
</feature>
<comment type="similarity">
    <text evidence="7">Belongs to the binding-protein-dependent transport system permease family.</text>
</comment>
<dbReference type="Pfam" id="PF00528">
    <property type="entry name" value="BPD_transp_1"/>
    <property type="match status" value="1"/>
</dbReference>
<organism evidence="9 10">
    <name type="scientific">Tabrizicola soli</name>
    <dbReference type="NCBI Taxonomy" id="2185115"/>
    <lineage>
        <taxon>Bacteria</taxon>
        <taxon>Pseudomonadati</taxon>
        <taxon>Pseudomonadota</taxon>
        <taxon>Alphaproteobacteria</taxon>
        <taxon>Rhodobacterales</taxon>
        <taxon>Paracoccaceae</taxon>
        <taxon>Tabrizicola</taxon>
    </lineage>
</organism>
<evidence type="ECO:0000313" key="10">
    <source>
        <dbReference type="Proteomes" id="UP001595445"/>
    </source>
</evidence>
<evidence type="ECO:0000256" key="3">
    <source>
        <dbReference type="ARBA" id="ARBA00022475"/>
    </source>
</evidence>
<dbReference type="PROSITE" id="PS50928">
    <property type="entry name" value="ABC_TM1"/>
    <property type="match status" value="1"/>
</dbReference>
<feature type="transmembrane region" description="Helical" evidence="7">
    <location>
        <begin position="67"/>
        <end position="89"/>
    </location>
</feature>
<accession>A0ABV7DT55</accession>
<comment type="caution">
    <text evidence="9">The sequence shown here is derived from an EMBL/GenBank/DDBJ whole genome shotgun (WGS) entry which is preliminary data.</text>
</comment>